<keyword evidence="6" id="KW-1185">Reference proteome</keyword>
<dbReference type="GO" id="GO:0005737">
    <property type="term" value="C:cytoplasm"/>
    <property type="evidence" value="ECO:0007669"/>
    <property type="project" value="TreeGrafter"/>
</dbReference>
<feature type="region of interest" description="Disordered" evidence="3">
    <location>
        <begin position="356"/>
        <end position="383"/>
    </location>
</feature>
<dbReference type="EMBL" id="JAIZAY010000010">
    <property type="protein sequence ID" value="KAJ8034704.1"/>
    <property type="molecule type" value="Genomic_DNA"/>
</dbReference>
<dbReference type="InterPro" id="IPR032675">
    <property type="entry name" value="LRR_dom_sf"/>
</dbReference>
<dbReference type="PROSITE" id="PS51450">
    <property type="entry name" value="LRR"/>
    <property type="match status" value="4"/>
</dbReference>
<name>A0A9Q1BY40_HOLLE</name>
<dbReference type="Proteomes" id="UP001152320">
    <property type="component" value="Chromosome 10"/>
</dbReference>
<sequence length="383" mass="43380">MVRMQLAIQSETMDAISTITSITECEYDIKGVTVSLSRKGLKAFPENNLFQLIGLSDEEYGHECVQDIDLSRNIIREVPRSIGEFMNLMKIDLSNNQISKFPDELLELKKLRSLNCKNNRLSCSSFPKEFEVSFPNLESLNLSGNLFINFPSQVTSLTSLKELLLGANRIRSLPREIENLQSLQYFYLGGNHLSQIPVEVGFLKNLQCLVLCDNQLTELPSELEQLKNLSSLSLHNNQLTTLPPEIIKLTNLRELSLRKNPLVVRFVRDLMWEPPSLLELAGRTIKNNKIPFSSQVLPMSLVRYLHTACHCLNPNCQGVYFDSHVETVKFVDFCGKYRLPLMQYLCSPQCYSPCPSSSSSSSDNDSDDDSYVPSNKLKKVLLG</sequence>
<feature type="domain" description="Disease resistance R13L4/SHOC-2-like LRR" evidence="4">
    <location>
        <begin position="152"/>
        <end position="257"/>
    </location>
</feature>
<evidence type="ECO:0000313" key="5">
    <source>
        <dbReference type="EMBL" id="KAJ8034704.1"/>
    </source>
</evidence>
<keyword evidence="1" id="KW-0433">Leucine-rich repeat</keyword>
<dbReference type="InterPro" id="IPR003591">
    <property type="entry name" value="Leu-rich_rpt_typical-subtyp"/>
</dbReference>
<keyword evidence="2" id="KW-0677">Repeat</keyword>
<dbReference type="InterPro" id="IPR001611">
    <property type="entry name" value="Leu-rich_rpt"/>
</dbReference>
<organism evidence="5 6">
    <name type="scientific">Holothuria leucospilota</name>
    <name type="common">Black long sea cucumber</name>
    <name type="synonym">Mertensiothuria leucospilota</name>
    <dbReference type="NCBI Taxonomy" id="206669"/>
    <lineage>
        <taxon>Eukaryota</taxon>
        <taxon>Metazoa</taxon>
        <taxon>Echinodermata</taxon>
        <taxon>Eleutherozoa</taxon>
        <taxon>Echinozoa</taxon>
        <taxon>Holothuroidea</taxon>
        <taxon>Aspidochirotacea</taxon>
        <taxon>Aspidochirotida</taxon>
        <taxon>Holothuriidae</taxon>
        <taxon>Holothuria</taxon>
    </lineage>
</organism>
<dbReference type="InterPro" id="IPR055414">
    <property type="entry name" value="LRR_R13L4/SHOC2-like"/>
</dbReference>
<evidence type="ECO:0000256" key="3">
    <source>
        <dbReference type="SAM" id="MobiDB-lite"/>
    </source>
</evidence>
<protein>
    <submittedName>
        <fullName evidence="5">Leucine-rich repeat-containing protein 58</fullName>
    </submittedName>
</protein>
<dbReference type="Pfam" id="PF23598">
    <property type="entry name" value="LRR_14"/>
    <property type="match status" value="1"/>
</dbReference>
<dbReference type="PANTHER" id="PTHR48051">
    <property type="match status" value="1"/>
</dbReference>
<dbReference type="Pfam" id="PF13855">
    <property type="entry name" value="LRR_8"/>
    <property type="match status" value="1"/>
</dbReference>
<evidence type="ECO:0000256" key="2">
    <source>
        <dbReference type="ARBA" id="ARBA00022737"/>
    </source>
</evidence>
<dbReference type="SUPFAM" id="SSF52058">
    <property type="entry name" value="L domain-like"/>
    <property type="match status" value="1"/>
</dbReference>
<dbReference type="SMART" id="SM00369">
    <property type="entry name" value="LRR_TYP"/>
    <property type="match status" value="6"/>
</dbReference>
<evidence type="ECO:0000259" key="4">
    <source>
        <dbReference type="Pfam" id="PF23598"/>
    </source>
</evidence>
<dbReference type="OrthoDB" id="1053178at2759"/>
<evidence type="ECO:0000256" key="1">
    <source>
        <dbReference type="ARBA" id="ARBA00022614"/>
    </source>
</evidence>
<gene>
    <name evidence="5" type="ORF">HOLleu_21658</name>
</gene>
<proteinExistence type="predicted"/>
<dbReference type="InterPro" id="IPR050216">
    <property type="entry name" value="LRR_domain-containing"/>
</dbReference>
<reference evidence="5" key="1">
    <citation type="submission" date="2021-10" db="EMBL/GenBank/DDBJ databases">
        <title>Tropical sea cucumber genome reveals ecological adaptation and Cuvierian tubules defense mechanism.</title>
        <authorList>
            <person name="Chen T."/>
        </authorList>
    </citation>
    <scope>NUCLEOTIDE SEQUENCE</scope>
    <source>
        <strain evidence="5">Nanhai2018</strain>
        <tissue evidence="5">Muscle</tissue>
    </source>
</reference>
<dbReference type="PANTHER" id="PTHR48051:SF54">
    <property type="entry name" value="LEUCINE-RICH REPEAT-CONTAINING PROTEIN"/>
    <property type="match status" value="1"/>
</dbReference>
<evidence type="ECO:0000313" key="6">
    <source>
        <dbReference type="Proteomes" id="UP001152320"/>
    </source>
</evidence>
<accession>A0A9Q1BY40</accession>
<comment type="caution">
    <text evidence="5">The sequence shown here is derived from an EMBL/GenBank/DDBJ whole genome shotgun (WGS) entry which is preliminary data.</text>
</comment>
<dbReference type="Gene3D" id="3.80.10.10">
    <property type="entry name" value="Ribonuclease Inhibitor"/>
    <property type="match status" value="2"/>
</dbReference>
<dbReference type="AlphaFoldDB" id="A0A9Q1BY40"/>